<evidence type="ECO:0000256" key="6">
    <source>
        <dbReference type="SAM" id="MobiDB-lite"/>
    </source>
</evidence>
<dbReference type="PANTHER" id="PTHR35798:SF1">
    <property type="entry name" value="CELL DIVISION PROTEIN SEPF"/>
    <property type="match status" value="1"/>
</dbReference>
<evidence type="ECO:0000256" key="3">
    <source>
        <dbReference type="ARBA" id="ARBA00023306"/>
    </source>
</evidence>
<evidence type="ECO:0000313" key="7">
    <source>
        <dbReference type="EMBL" id="GEM03504.1"/>
    </source>
</evidence>
<dbReference type="Pfam" id="PF04472">
    <property type="entry name" value="SepF"/>
    <property type="match status" value="1"/>
</dbReference>
<evidence type="ECO:0000256" key="5">
    <source>
        <dbReference type="HAMAP-Rule" id="MF_01197"/>
    </source>
</evidence>
<proteinExistence type="inferred from homology"/>
<dbReference type="InterPro" id="IPR038594">
    <property type="entry name" value="SepF-like_sf"/>
</dbReference>
<dbReference type="AlphaFoldDB" id="A0A1I6QAY4"/>
<evidence type="ECO:0000256" key="2">
    <source>
        <dbReference type="ARBA" id="ARBA00023210"/>
    </source>
</evidence>
<reference evidence="7 10" key="2">
    <citation type="submission" date="2019-07" db="EMBL/GenBank/DDBJ databases">
        <title>Whole genome shotgun sequence of Halolactibacillus miurensis NBRC 100873.</title>
        <authorList>
            <person name="Hosoyama A."/>
            <person name="Uohara A."/>
            <person name="Ohji S."/>
            <person name="Ichikawa N."/>
        </authorList>
    </citation>
    <scope>NUCLEOTIDE SEQUENCE [LARGE SCALE GENOMIC DNA]</scope>
    <source>
        <strain evidence="7 10">NBRC 100873</strain>
    </source>
</reference>
<evidence type="ECO:0000313" key="10">
    <source>
        <dbReference type="Proteomes" id="UP000321773"/>
    </source>
</evidence>
<keyword evidence="2 5" id="KW-0717">Septation</keyword>
<keyword evidence="3 5" id="KW-0131">Cell cycle</keyword>
<comment type="subunit">
    <text evidence="5">Homodimer. Interacts with FtsZ.</text>
</comment>
<dbReference type="InterPro" id="IPR007561">
    <property type="entry name" value="Cell_div_SepF/SepF-rel"/>
</dbReference>
<keyword evidence="10" id="KW-1185">Reference proteome</keyword>
<keyword evidence="1 5" id="KW-0132">Cell division</keyword>
<dbReference type="PANTHER" id="PTHR35798">
    <property type="entry name" value="CELL DIVISION PROTEIN SEPF"/>
    <property type="match status" value="1"/>
</dbReference>
<dbReference type="Gene3D" id="3.30.110.150">
    <property type="entry name" value="SepF-like protein"/>
    <property type="match status" value="1"/>
</dbReference>
<feature type="region of interest" description="Disordered" evidence="6">
    <location>
        <begin position="27"/>
        <end position="47"/>
    </location>
</feature>
<dbReference type="Proteomes" id="UP000321773">
    <property type="component" value="Unassembled WGS sequence"/>
</dbReference>
<dbReference type="InterPro" id="IPR023052">
    <property type="entry name" value="Cell_div_SepF"/>
</dbReference>
<dbReference type="EMBL" id="BJWJ01000003">
    <property type="protein sequence ID" value="GEM03504.1"/>
    <property type="molecule type" value="Genomic_DNA"/>
</dbReference>
<evidence type="ECO:0000313" key="9">
    <source>
        <dbReference type="Proteomes" id="UP000199139"/>
    </source>
</evidence>
<dbReference type="STRING" id="306541.SAMN05421668_10414"/>
<dbReference type="GO" id="GO:0000917">
    <property type="term" value="P:division septum assembly"/>
    <property type="evidence" value="ECO:0007669"/>
    <property type="project" value="UniProtKB-KW"/>
</dbReference>
<comment type="function">
    <text evidence="4 5">Cell division protein that is part of the divisome complex and is recruited early to the Z-ring. Probably stimulates Z-ring formation, perhaps through the cross-linking of FtsZ protofilaments. Its function overlaps with FtsA.</text>
</comment>
<keyword evidence="5" id="KW-0963">Cytoplasm</keyword>
<dbReference type="HAMAP" id="MF_01197">
    <property type="entry name" value="SepF"/>
    <property type="match status" value="1"/>
</dbReference>
<protein>
    <recommendedName>
        <fullName evidence="5">Cell division protein SepF</fullName>
    </recommendedName>
</protein>
<reference evidence="8 9" key="1">
    <citation type="submission" date="2016-10" db="EMBL/GenBank/DDBJ databases">
        <authorList>
            <person name="de Groot N.N."/>
        </authorList>
    </citation>
    <scope>NUCLEOTIDE SEQUENCE [LARGE SCALE GENOMIC DNA]</scope>
    <source>
        <strain evidence="8 9">DSM 17074</strain>
    </source>
</reference>
<gene>
    <name evidence="5 7" type="primary">sepF</name>
    <name evidence="7" type="ORF">HMI01_04920</name>
    <name evidence="8" type="ORF">SAMN05421668_10414</name>
</gene>
<evidence type="ECO:0000256" key="1">
    <source>
        <dbReference type="ARBA" id="ARBA00022618"/>
    </source>
</evidence>
<evidence type="ECO:0000256" key="4">
    <source>
        <dbReference type="ARBA" id="ARBA00044936"/>
    </source>
</evidence>
<name>A0A1I6QAY4_9BACI</name>
<sequence>MKNKFRTLFSVDEEEYYEEIPDDSYEAFQKTRSDKHDKDEPKKKKENIVSLQSVQSQAKVVLSEPRRYDEIQDIADHVVNRRSVVINLQRVSKEEATRIVDFLSGTVYAVSGDIQKLGPHTFLCTPDNVEIEGAISSLTDDEFDEQGRY</sequence>
<organism evidence="8 9">
    <name type="scientific">Halolactibacillus miurensis</name>
    <dbReference type="NCBI Taxonomy" id="306541"/>
    <lineage>
        <taxon>Bacteria</taxon>
        <taxon>Bacillati</taxon>
        <taxon>Bacillota</taxon>
        <taxon>Bacilli</taxon>
        <taxon>Bacillales</taxon>
        <taxon>Bacillaceae</taxon>
        <taxon>Halolactibacillus</taxon>
    </lineage>
</organism>
<dbReference type="GO" id="GO:0043093">
    <property type="term" value="P:FtsZ-dependent cytokinesis"/>
    <property type="evidence" value="ECO:0007669"/>
    <property type="project" value="UniProtKB-UniRule"/>
</dbReference>
<dbReference type="Proteomes" id="UP000199139">
    <property type="component" value="Unassembled WGS sequence"/>
</dbReference>
<comment type="similarity">
    <text evidence="5">Belongs to the SepF family.</text>
</comment>
<comment type="subcellular location">
    <subcellularLocation>
        <location evidence="5">Cytoplasm</location>
    </subcellularLocation>
    <text evidence="5">Localizes to the division site, in a FtsZ-dependent manner.</text>
</comment>
<evidence type="ECO:0000313" key="8">
    <source>
        <dbReference type="EMBL" id="SFS49627.1"/>
    </source>
</evidence>
<feature type="compositionally biased region" description="Basic and acidic residues" evidence="6">
    <location>
        <begin position="29"/>
        <end position="47"/>
    </location>
</feature>
<dbReference type="GO" id="GO:0005737">
    <property type="term" value="C:cytoplasm"/>
    <property type="evidence" value="ECO:0007669"/>
    <property type="project" value="UniProtKB-SubCell"/>
</dbReference>
<dbReference type="EMBL" id="FPAI01000004">
    <property type="protein sequence ID" value="SFS49627.1"/>
    <property type="molecule type" value="Genomic_DNA"/>
</dbReference>
<accession>A0A1I6QAY4</accession>